<organism evidence="1 2">
    <name type="scientific">Mycobacterium kansasii</name>
    <dbReference type="NCBI Taxonomy" id="1768"/>
    <lineage>
        <taxon>Bacteria</taxon>
        <taxon>Bacillati</taxon>
        <taxon>Actinomycetota</taxon>
        <taxon>Actinomycetes</taxon>
        <taxon>Mycobacteriales</taxon>
        <taxon>Mycobacteriaceae</taxon>
        <taxon>Mycobacterium</taxon>
    </lineage>
</organism>
<dbReference type="Proteomes" id="UP000188532">
    <property type="component" value="Unassembled WGS sequence"/>
</dbReference>
<proteinExistence type="predicted"/>
<dbReference type="AlphaFoldDB" id="A0A1V3WVX7"/>
<accession>A0A1V3WVX7</accession>
<sequence length="115" mass="12932">MSAALHHHVGRRHVGDLDGVVLRGEDRLRQVEADLLRIHIECGHELHVADVVLTEPHMHQPGHRRVFVGVVVVLDALDQRGRAVADADDGDPYLRLRLRRPYRLVLTHSGVLLTS</sequence>
<name>A0A1V3WVX7_MYCKA</name>
<reference evidence="1 2" key="1">
    <citation type="submission" date="2017-02" db="EMBL/GenBank/DDBJ databases">
        <title>Complete genome sequences of Mycobacterium kansasii strains isolated from rhesus macaques.</title>
        <authorList>
            <person name="Panda A."/>
            <person name="Nagaraj S."/>
            <person name="Zhao X."/>
            <person name="Tettelin H."/>
            <person name="Detolla L.J."/>
        </authorList>
    </citation>
    <scope>NUCLEOTIDE SEQUENCE [LARGE SCALE GENOMIC DNA]</scope>
    <source>
        <strain evidence="1 2">11-3469</strain>
    </source>
</reference>
<evidence type="ECO:0000313" key="2">
    <source>
        <dbReference type="Proteomes" id="UP000188532"/>
    </source>
</evidence>
<protein>
    <submittedName>
        <fullName evidence="1">Uncharacterized protein</fullName>
    </submittedName>
</protein>
<gene>
    <name evidence="1" type="ORF">BZL29_5633</name>
</gene>
<dbReference type="EMBL" id="MVBN01000006">
    <property type="protein sequence ID" value="OOK71109.1"/>
    <property type="molecule type" value="Genomic_DNA"/>
</dbReference>
<evidence type="ECO:0000313" key="1">
    <source>
        <dbReference type="EMBL" id="OOK71109.1"/>
    </source>
</evidence>
<comment type="caution">
    <text evidence="1">The sequence shown here is derived from an EMBL/GenBank/DDBJ whole genome shotgun (WGS) entry which is preliminary data.</text>
</comment>